<keyword evidence="2" id="KW-1185">Reference proteome</keyword>
<sequence length="171" mass="18222">MGVGMRILLRVQHTDLKASFNFGLVGAAVELGAARATYEIQGVGIGAVFADILSDLPGVGTFNYSTYLKISGPVQNKVAKFIEANREKLVPQPVAVALARPLDPLASARAVYFAMYGLAGRSSLKDILSVVPLGVDKAAVGLAYEQVAGHLSPDERPSETAQREARVWLNR</sequence>
<evidence type="ECO:0000313" key="1">
    <source>
        <dbReference type="EMBL" id="BDZ44237.1"/>
    </source>
</evidence>
<dbReference type="Proteomes" id="UP001321498">
    <property type="component" value="Chromosome"/>
</dbReference>
<evidence type="ECO:0000313" key="2">
    <source>
        <dbReference type="Proteomes" id="UP001321498"/>
    </source>
</evidence>
<protein>
    <submittedName>
        <fullName evidence="1">Uncharacterized protein</fullName>
    </submittedName>
</protein>
<organism evidence="1 2">
    <name type="scientific">Naasia aerilata</name>
    <dbReference type="NCBI Taxonomy" id="1162966"/>
    <lineage>
        <taxon>Bacteria</taxon>
        <taxon>Bacillati</taxon>
        <taxon>Actinomycetota</taxon>
        <taxon>Actinomycetes</taxon>
        <taxon>Micrococcales</taxon>
        <taxon>Microbacteriaceae</taxon>
        <taxon>Naasia</taxon>
    </lineage>
</organism>
<name>A0ABN6XKG2_9MICO</name>
<gene>
    <name evidence="1" type="ORF">GCM10025866_01460</name>
</gene>
<dbReference type="EMBL" id="AP027731">
    <property type="protein sequence ID" value="BDZ44237.1"/>
    <property type="molecule type" value="Genomic_DNA"/>
</dbReference>
<reference evidence="2" key="1">
    <citation type="journal article" date="2019" name="Int. J. Syst. Evol. Microbiol.">
        <title>The Global Catalogue of Microorganisms (GCM) 10K type strain sequencing project: providing services to taxonomists for standard genome sequencing and annotation.</title>
        <authorList>
            <consortium name="The Broad Institute Genomics Platform"/>
            <consortium name="The Broad Institute Genome Sequencing Center for Infectious Disease"/>
            <person name="Wu L."/>
            <person name="Ma J."/>
        </authorList>
    </citation>
    <scope>NUCLEOTIDE SEQUENCE [LARGE SCALE GENOMIC DNA]</scope>
    <source>
        <strain evidence="2">NBRC 108725</strain>
    </source>
</reference>
<proteinExistence type="predicted"/>
<accession>A0ABN6XKG2</accession>